<dbReference type="GO" id="GO:0097196">
    <property type="term" value="C:Shu complex"/>
    <property type="evidence" value="ECO:0000318"/>
    <property type="project" value="GO_Central"/>
</dbReference>
<dbReference type="GO" id="GO:0000724">
    <property type="term" value="P:double-strand break repair via homologous recombination"/>
    <property type="evidence" value="ECO:0000318"/>
    <property type="project" value="GO_Central"/>
</dbReference>
<dbReference type="STRING" id="9258.ENSOANP00000006893"/>
<gene>
    <name evidence="3" type="primary">SWSAP1</name>
</gene>
<evidence type="ECO:0000259" key="2">
    <source>
        <dbReference type="SMART" id="SM00382"/>
    </source>
</evidence>
<reference evidence="3 4" key="1">
    <citation type="journal article" date="2008" name="Nature">
        <title>Genome analysis of the platypus reveals unique signatures of evolution.</title>
        <authorList>
            <person name="Warren W.C."/>
            <person name="Hillier L.W."/>
            <person name="Marshall Graves J.A."/>
            <person name="Birney E."/>
            <person name="Ponting C.P."/>
            <person name="Grutzner F."/>
            <person name="Belov K."/>
            <person name="Miller W."/>
            <person name="Clarke L."/>
            <person name="Chinwalla A.T."/>
            <person name="Yang S.P."/>
            <person name="Heger A."/>
            <person name="Locke D.P."/>
            <person name="Miethke P."/>
            <person name="Waters P.D."/>
            <person name="Veyrunes F."/>
            <person name="Fulton L."/>
            <person name="Fulton B."/>
            <person name="Graves T."/>
            <person name="Wallis J."/>
            <person name="Puente X.S."/>
            <person name="Lopez-Otin C."/>
            <person name="Ordonez G.R."/>
            <person name="Eichler E.E."/>
            <person name="Chen L."/>
            <person name="Cheng Z."/>
            <person name="Deakin J.E."/>
            <person name="Alsop A."/>
            <person name="Thompson K."/>
            <person name="Kirby P."/>
            <person name="Papenfuss A.T."/>
            <person name="Wakefield M.J."/>
            <person name="Olender T."/>
            <person name="Lancet D."/>
            <person name="Huttley G.A."/>
            <person name="Smit A.F."/>
            <person name="Pask A."/>
            <person name="Temple-Smith P."/>
            <person name="Batzer M.A."/>
            <person name="Walker J.A."/>
            <person name="Konkel M.K."/>
            <person name="Harris R.S."/>
            <person name="Whittington C.M."/>
            <person name="Wong E.S."/>
            <person name="Gemmell N.J."/>
            <person name="Buschiazzo E."/>
            <person name="Vargas Jentzsch I.M."/>
            <person name="Merkel A."/>
            <person name="Schmitz J."/>
            <person name="Zemann A."/>
            <person name="Churakov G."/>
            <person name="Kriegs J.O."/>
            <person name="Brosius J."/>
            <person name="Murchison E.P."/>
            <person name="Sachidanandam R."/>
            <person name="Smith C."/>
            <person name="Hannon G.J."/>
            <person name="Tsend-Ayush E."/>
            <person name="McMillan D."/>
            <person name="Attenborough R."/>
            <person name="Rens W."/>
            <person name="Ferguson-Smith M."/>
            <person name="Lefevre C.M."/>
            <person name="Sharp J.A."/>
            <person name="Nicholas K.R."/>
            <person name="Ray D.A."/>
            <person name="Kube M."/>
            <person name="Reinhardt R."/>
            <person name="Pringle T.H."/>
            <person name="Taylor J."/>
            <person name="Jones R.C."/>
            <person name="Nixon B."/>
            <person name="Dacheux J.L."/>
            <person name="Niwa H."/>
            <person name="Sekita Y."/>
            <person name="Huang X."/>
            <person name="Stark A."/>
            <person name="Kheradpour P."/>
            <person name="Kellis M."/>
            <person name="Flicek P."/>
            <person name="Chen Y."/>
            <person name="Webber C."/>
            <person name="Hardison R."/>
            <person name="Nelson J."/>
            <person name="Hallsworth-Pepin K."/>
            <person name="Delehaunty K."/>
            <person name="Markovic C."/>
            <person name="Minx P."/>
            <person name="Feng Y."/>
            <person name="Kremitzki C."/>
            <person name="Mitreva M."/>
            <person name="Glasscock J."/>
            <person name="Wylie T."/>
            <person name="Wohldmann P."/>
            <person name="Thiru P."/>
            <person name="Nhan M.N."/>
            <person name="Pohl C.S."/>
            <person name="Smith S.M."/>
            <person name="Hou S."/>
            <person name="Nefedov M."/>
            <person name="de Jong P.J."/>
            <person name="Renfree M.B."/>
            <person name="Mardis E.R."/>
            <person name="Wilson R.K."/>
        </authorList>
    </citation>
    <scope>NUCLEOTIDE SEQUENCE [LARGE SCALE GENOMIC DNA]</scope>
    <source>
        <strain evidence="3 4">Glennie</strain>
    </source>
</reference>
<dbReference type="InterPro" id="IPR027417">
    <property type="entry name" value="P-loop_NTPase"/>
</dbReference>
<reference evidence="3" key="2">
    <citation type="submission" date="2025-08" db="UniProtKB">
        <authorList>
            <consortium name="Ensembl"/>
        </authorList>
    </citation>
    <scope>IDENTIFICATION</scope>
    <source>
        <strain evidence="3">Glennie</strain>
    </source>
</reference>
<dbReference type="OMA" id="EMTITPW"/>
<dbReference type="InterPro" id="IPR007111">
    <property type="entry name" value="NACHT_NTPase"/>
</dbReference>
<dbReference type="GO" id="GO:0003697">
    <property type="term" value="F:single-stranded DNA binding"/>
    <property type="evidence" value="ECO:0000318"/>
    <property type="project" value="GO_Central"/>
</dbReference>
<feature type="domain" description="AAA+ ATPase" evidence="2">
    <location>
        <begin position="12"/>
        <end position="187"/>
    </location>
</feature>
<dbReference type="GeneTree" id="ENSGT00390000007170"/>
<dbReference type="Ensembl" id="ENSOANT00000006895.2">
    <property type="protein sequence ID" value="ENSOANP00000006893.2"/>
    <property type="gene ID" value="ENSOANG00000004347.2"/>
</dbReference>
<evidence type="ECO:0000313" key="4">
    <source>
        <dbReference type="Proteomes" id="UP000002279"/>
    </source>
</evidence>
<evidence type="ECO:0000256" key="1">
    <source>
        <dbReference type="SAM" id="MobiDB-lite"/>
    </source>
</evidence>
<accession>F6S2U9</accession>
<dbReference type="PANTHER" id="PTHR28653:SF1">
    <property type="entry name" value="ATPASE SWSAP1"/>
    <property type="match status" value="1"/>
</dbReference>
<dbReference type="HOGENOM" id="CLU_099283_0_0_1"/>
<dbReference type="InParanoid" id="F6S2U9"/>
<dbReference type="PANTHER" id="PTHR28653">
    <property type="match status" value="1"/>
</dbReference>
<dbReference type="Gene3D" id="3.40.50.300">
    <property type="entry name" value="P-loop containing nucleotide triphosphate hydrolases"/>
    <property type="match status" value="1"/>
</dbReference>
<dbReference type="SMART" id="SM00382">
    <property type="entry name" value="AAA"/>
    <property type="match status" value="1"/>
</dbReference>
<keyword evidence="4" id="KW-1185">Reference proteome</keyword>
<sequence length="278" mass="29922">MGEASVGVLRGAGPSLLVVGEPGSGKTALLFAAALEAAGEGRGPVVFVARSPLQSLPRVPGWAVRDPLRLQKIRFLYPHSSQELLQLVSSMHETPSHIPSLLLLDGLDEYLTECNEQPLATHLTALLVDTATYFSEKLGPGHSEGAVTSGFSLIVSVRPSALEEEASLQTALLERYFPMRCWLEPEEVGTQESEQFSFRTRFSGWHRLGSQDQKLEWRLGFGPDGLAETSEAGPVPVSAGHGEESNIFQDTLPPMKSREVGVRPGGIPQGEVGVDSRA</sequence>
<dbReference type="eggNOG" id="ENOG502S62D">
    <property type="taxonomic scope" value="Eukaryota"/>
</dbReference>
<dbReference type="Bgee" id="ENSOANG00000004347">
    <property type="expression patterns" value="Expressed in brain and 7 other cell types or tissues"/>
</dbReference>
<organism evidence="3 4">
    <name type="scientific">Ornithorhynchus anatinus</name>
    <name type="common">Duckbill platypus</name>
    <dbReference type="NCBI Taxonomy" id="9258"/>
    <lineage>
        <taxon>Eukaryota</taxon>
        <taxon>Metazoa</taxon>
        <taxon>Chordata</taxon>
        <taxon>Craniata</taxon>
        <taxon>Vertebrata</taxon>
        <taxon>Euteleostomi</taxon>
        <taxon>Mammalia</taxon>
        <taxon>Monotremata</taxon>
        <taxon>Ornithorhynchidae</taxon>
        <taxon>Ornithorhynchus</taxon>
    </lineage>
</organism>
<dbReference type="AlphaFoldDB" id="F6S2U9"/>
<reference evidence="3" key="3">
    <citation type="submission" date="2025-09" db="UniProtKB">
        <authorList>
            <consortium name="Ensembl"/>
        </authorList>
    </citation>
    <scope>IDENTIFICATION</scope>
    <source>
        <strain evidence="3">Glennie</strain>
    </source>
</reference>
<dbReference type="SUPFAM" id="SSF52540">
    <property type="entry name" value="P-loop containing nucleoside triphosphate hydrolases"/>
    <property type="match status" value="1"/>
</dbReference>
<dbReference type="InterPro" id="IPR003593">
    <property type="entry name" value="AAA+_ATPase"/>
</dbReference>
<proteinExistence type="predicted"/>
<dbReference type="Pfam" id="PF05729">
    <property type="entry name" value="NACHT"/>
    <property type="match status" value="1"/>
</dbReference>
<dbReference type="FunCoup" id="F6S2U9">
    <property type="interactions" value="50"/>
</dbReference>
<evidence type="ECO:0000313" key="3">
    <source>
        <dbReference type="Ensembl" id="ENSOANP00000006893.2"/>
    </source>
</evidence>
<protein>
    <recommendedName>
        <fullName evidence="2">AAA+ ATPase domain-containing protein</fullName>
    </recommendedName>
</protein>
<feature type="region of interest" description="Disordered" evidence="1">
    <location>
        <begin position="228"/>
        <end position="278"/>
    </location>
</feature>
<name>F6S2U9_ORNAN</name>
<dbReference type="Proteomes" id="UP000002279">
    <property type="component" value="Chromosome X2"/>
</dbReference>